<dbReference type="PANTHER" id="PTHR35563">
    <property type="entry name" value="BARREL METAL-DEPENDENT HYDROLASE, PUTATIVE (AFU_ORTHOLOGUE AFUA_1G16240)-RELATED"/>
    <property type="match status" value="1"/>
</dbReference>
<evidence type="ECO:0000259" key="1">
    <source>
        <dbReference type="Pfam" id="PF04909"/>
    </source>
</evidence>
<dbReference type="SUPFAM" id="SSF51556">
    <property type="entry name" value="Metallo-dependent hydrolases"/>
    <property type="match status" value="1"/>
</dbReference>
<dbReference type="Pfam" id="PF04909">
    <property type="entry name" value="Amidohydro_2"/>
    <property type="match status" value="1"/>
</dbReference>
<name>A0A0F0ID23_ASPPU</name>
<proteinExistence type="predicted"/>
<dbReference type="Proteomes" id="UP000033540">
    <property type="component" value="Unassembled WGS sequence"/>
</dbReference>
<organism evidence="2 3">
    <name type="scientific">Aspergillus parasiticus (strain ATCC 56775 / NRRL 5862 / SRRC 143 / SU-1)</name>
    <dbReference type="NCBI Taxonomy" id="1403190"/>
    <lineage>
        <taxon>Eukaryota</taxon>
        <taxon>Fungi</taxon>
        <taxon>Dikarya</taxon>
        <taxon>Ascomycota</taxon>
        <taxon>Pezizomycotina</taxon>
        <taxon>Eurotiomycetes</taxon>
        <taxon>Eurotiomycetidae</taxon>
        <taxon>Eurotiales</taxon>
        <taxon>Aspergillaceae</taxon>
        <taxon>Aspergillus</taxon>
        <taxon>Aspergillus subgen. Circumdati</taxon>
    </lineage>
</organism>
<dbReference type="Gene3D" id="3.20.20.140">
    <property type="entry name" value="Metal-dependent hydrolases"/>
    <property type="match status" value="1"/>
</dbReference>
<dbReference type="InterPro" id="IPR006680">
    <property type="entry name" value="Amidohydro-rel"/>
</dbReference>
<feature type="domain" description="Amidohydrolase-related" evidence="1">
    <location>
        <begin position="5"/>
        <end position="283"/>
    </location>
</feature>
<dbReference type="InterPro" id="IPR032466">
    <property type="entry name" value="Metal_Hydrolase"/>
</dbReference>
<evidence type="ECO:0000313" key="2">
    <source>
        <dbReference type="EMBL" id="KJK65699.1"/>
    </source>
</evidence>
<reference evidence="2 3" key="1">
    <citation type="submission" date="2015-02" db="EMBL/GenBank/DDBJ databases">
        <title>Draft genome sequence of Aspergillus parasiticus SU-1.</title>
        <authorList>
            <person name="Yu J."/>
            <person name="Fedorova N."/>
            <person name="Yin Y."/>
            <person name="Losada L."/>
            <person name="Zafar N."/>
            <person name="Taujale R."/>
            <person name="Ehrlich K.C."/>
            <person name="Bhatnagar D."/>
            <person name="Cleveland T.E."/>
            <person name="Bennett J.W."/>
            <person name="Nierman W.C."/>
        </authorList>
    </citation>
    <scope>NUCLEOTIDE SEQUENCE [LARGE SCALE GENOMIC DNA]</scope>
    <source>
        <strain evidence="3">ATCC 56775 / NRRL 5862 / SRRC 143 / SU-1</strain>
    </source>
</reference>
<sequence length="284" mass="31882">MDGMWDTHIHCLDPIHYPYKSTRAYTPPAAPLEDLISSTPAAQIVLVQASVEDGFDGLTGHLARIRTEYPEVLARGIICMDENWRKLKTEDFDNLHALGVRYCRIHGVYGGVKTDSQSLQRQIRHFATSYPSTHLNWGLSAQFPLATWSSLKSLFLEDADVKKLQIIADHVGNIIPSDLASPVFKEFLEMVRVGRLNVKISALYRRCGADISKMKSIVQNIADTAPSALIWGSDWPHVDASPVKSTEVPPTADIKRELSELQDWLSNDQFRKMLVDNPQRLFGA</sequence>
<comment type="caution">
    <text evidence="2">The sequence shown here is derived from an EMBL/GenBank/DDBJ whole genome shotgun (WGS) entry which is preliminary data.</text>
</comment>
<accession>A0A0F0ID23</accession>
<keyword evidence="2" id="KW-0378">Hydrolase</keyword>
<gene>
    <name evidence="2" type="ORF">P875_00010002</name>
</gene>
<dbReference type="PANTHER" id="PTHR35563:SF2">
    <property type="entry name" value="BARREL METAL-DEPENDENT HYDROLASE, PUTATIVE (AFU_ORTHOLOGUE AFUA_1G16240)-RELATED"/>
    <property type="match status" value="1"/>
</dbReference>
<dbReference type="InterPro" id="IPR052358">
    <property type="entry name" value="Aro_Compnd_Degr_Hydrolases"/>
</dbReference>
<dbReference type="GO" id="GO:0016787">
    <property type="term" value="F:hydrolase activity"/>
    <property type="evidence" value="ECO:0007669"/>
    <property type="project" value="UniProtKB-KW"/>
</dbReference>
<protein>
    <submittedName>
        <fullName evidence="2">PDChydrolase</fullName>
    </submittedName>
</protein>
<dbReference type="OrthoDB" id="2135488at2759"/>
<dbReference type="EMBL" id="JZEE01000357">
    <property type="protein sequence ID" value="KJK65699.1"/>
    <property type="molecule type" value="Genomic_DNA"/>
</dbReference>
<dbReference type="AlphaFoldDB" id="A0A0F0ID23"/>
<evidence type="ECO:0000313" key="3">
    <source>
        <dbReference type="Proteomes" id="UP000033540"/>
    </source>
</evidence>